<dbReference type="GO" id="GO:0016757">
    <property type="term" value="F:glycosyltransferase activity"/>
    <property type="evidence" value="ECO:0007669"/>
    <property type="project" value="InterPro"/>
</dbReference>
<organism evidence="4 5">
    <name type="scientific">Candidatus Woesebacteria bacterium RIFCSPHIGHO2_01_FULL_38_9</name>
    <dbReference type="NCBI Taxonomy" id="1802492"/>
    <lineage>
        <taxon>Bacteria</taxon>
        <taxon>Candidatus Woeseibacteriota</taxon>
    </lineage>
</organism>
<dbReference type="Pfam" id="PF08241">
    <property type="entry name" value="Methyltransf_11"/>
    <property type="match status" value="1"/>
</dbReference>
<reference evidence="4 5" key="1">
    <citation type="journal article" date="2016" name="Nat. Commun.">
        <title>Thousands of microbial genomes shed light on interconnected biogeochemical processes in an aquifer system.</title>
        <authorList>
            <person name="Anantharaman K."/>
            <person name="Brown C.T."/>
            <person name="Hug L.A."/>
            <person name="Sharon I."/>
            <person name="Castelle C.J."/>
            <person name="Probst A.J."/>
            <person name="Thomas B.C."/>
            <person name="Singh A."/>
            <person name="Wilkins M.J."/>
            <person name="Karaoz U."/>
            <person name="Brodie E.L."/>
            <person name="Williams K.H."/>
            <person name="Hubbard S.S."/>
            <person name="Banfield J.F."/>
        </authorList>
    </citation>
    <scope>NUCLEOTIDE SEQUENCE [LARGE SCALE GENOMIC DNA]</scope>
</reference>
<evidence type="ECO:0000259" key="3">
    <source>
        <dbReference type="Pfam" id="PF08241"/>
    </source>
</evidence>
<protein>
    <recommendedName>
        <fullName evidence="6">Glycosyl transferase family 1 domain-containing protein</fullName>
    </recommendedName>
</protein>
<dbReference type="Gene3D" id="3.40.50.150">
    <property type="entry name" value="Vaccinia Virus protein VP39"/>
    <property type="match status" value="1"/>
</dbReference>
<dbReference type="SUPFAM" id="SSF53335">
    <property type="entry name" value="S-adenosyl-L-methionine-dependent methyltransferases"/>
    <property type="match status" value="1"/>
</dbReference>
<dbReference type="InterPro" id="IPR001296">
    <property type="entry name" value="Glyco_trans_1"/>
</dbReference>
<accession>A0A1F7Y2K0</accession>
<name>A0A1F7Y2K0_9BACT</name>
<dbReference type="InterPro" id="IPR029063">
    <property type="entry name" value="SAM-dependent_MTases_sf"/>
</dbReference>
<dbReference type="Proteomes" id="UP000178419">
    <property type="component" value="Unassembled WGS sequence"/>
</dbReference>
<proteinExistence type="predicted"/>
<evidence type="ECO:0008006" key="6">
    <source>
        <dbReference type="Google" id="ProtNLM"/>
    </source>
</evidence>
<dbReference type="InterPro" id="IPR013216">
    <property type="entry name" value="Methyltransf_11"/>
</dbReference>
<dbReference type="Pfam" id="PF00534">
    <property type="entry name" value="Glycos_transf_1"/>
    <property type="match status" value="1"/>
</dbReference>
<dbReference type="AlphaFoldDB" id="A0A1F7Y2K0"/>
<dbReference type="GO" id="GO:0008757">
    <property type="term" value="F:S-adenosylmethionine-dependent methyltransferase activity"/>
    <property type="evidence" value="ECO:0007669"/>
    <property type="project" value="InterPro"/>
</dbReference>
<dbReference type="SUPFAM" id="SSF53756">
    <property type="entry name" value="UDP-Glycosyltransferase/glycogen phosphorylase"/>
    <property type="match status" value="1"/>
</dbReference>
<gene>
    <name evidence="4" type="ORF">A2714_00030</name>
</gene>
<evidence type="ECO:0000313" key="5">
    <source>
        <dbReference type="Proteomes" id="UP000178419"/>
    </source>
</evidence>
<dbReference type="GO" id="GO:0009103">
    <property type="term" value="P:lipopolysaccharide biosynthetic process"/>
    <property type="evidence" value="ECO:0007669"/>
    <property type="project" value="TreeGrafter"/>
</dbReference>
<evidence type="ECO:0000313" key="4">
    <source>
        <dbReference type="EMBL" id="OGM21496.1"/>
    </source>
</evidence>
<sequence>MKKLNLGCGGDYKKGWTNVDIDKNVRADIYSDLSENFPFKNNVFDYILAQDLLEHLTKEKARVFLEECYRVLKDDGLLELRTHNVFQIFEQFKDYPSDVMDFIYGITEVNGEYGVHRYGYSKEMLQNTLARAGFKTLKLANETTNFVVTAKKALKEVGRVNLFLSGIDSGGFGGAETFLENLARSLKKSSINTTFLVTKGRELDKYVSGKKYKVISFPFRMDIVGDWKGFIKFLLLFIPFCVISLQKISTIRKFDNPVLLITGISDKVVFTPIAKLFSIPVVWLEFGPLEDLFKKNFYIPKVLYRLVKELPDLVIVPSTNTKSKIIPQVRIAESKIIIIPVGITLLDRNLVKKIQRDGFELRKSLGLDKKFVVGMISRVEKEKGQDTLIKAVKVLADKIKNIHAVIIGAGEIEYLKELTDRLGLQNKVTIIGFVKDEIKKFEYLSTFDVAVFPTRWKLEGFGIVSLEALMMGVPLIASNFGPVPEVVGDSALLIEPNHKDLAKGIEFFFKDRKVSEKYAEKGLNRVRRFDIDKVASIYSETIKDIIRQRVNSNVL</sequence>
<evidence type="ECO:0000256" key="1">
    <source>
        <dbReference type="ARBA" id="ARBA00022679"/>
    </source>
</evidence>
<feature type="domain" description="Methyltransferase type 11" evidence="3">
    <location>
        <begin position="34"/>
        <end position="78"/>
    </location>
</feature>
<comment type="caution">
    <text evidence="4">The sequence shown here is derived from an EMBL/GenBank/DDBJ whole genome shotgun (WGS) entry which is preliminary data.</text>
</comment>
<dbReference type="Gene3D" id="3.40.50.2000">
    <property type="entry name" value="Glycogen Phosphorylase B"/>
    <property type="match status" value="2"/>
</dbReference>
<dbReference type="PANTHER" id="PTHR46401:SF2">
    <property type="entry name" value="GLYCOSYLTRANSFERASE WBBK-RELATED"/>
    <property type="match status" value="1"/>
</dbReference>
<dbReference type="EMBL" id="MGGE01000014">
    <property type="protein sequence ID" value="OGM21496.1"/>
    <property type="molecule type" value="Genomic_DNA"/>
</dbReference>
<feature type="domain" description="Glycosyl transferase family 1" evidence="2">
    <location>
        <begin position="360"/>
        <end position="522"/>
    </location>
</feature>
<keyword evidence="1" id="KW-0808">Transferase</keyword>
<evidence type="ECO:0000259" key="2">
    <source>
        <dbReference type="Pfam" id="PF00534"/>
    </source>
</evidence>
<dbReference type="PANTHER" id="PTHR46401">
    <property type="entry name" value="GLYCOSYLTRANSFERASE WBBK-RELATED"/>
    <property type="match status" value="1"/>
</dbReference>
<dbReference type="CDD" id="cd03801">
    <property type="entry name" value="GT4_PimA-like"/>
    <property type="match status" value="1"/>
</dbReference>